<evidence type="ECO:0000313" key="5">
    <source>
        <dbReference type="Proteomes" id="UP000178606"/>
    </source>
</evidence>
<name>A0A1F6CRJ0_HANXR</name>
<keyword evidence="1 2" id="KW-0597">Phosphoprotein</keyword>
<dbReference type="Gene3D" id="3.40.50.2300">
    <property type="match status" value="1"/>
</dbReference>
<dbReference type="SMART" id="SM00448">
    <property type="entry name" value="REC"/>
    <property type="match status" value="1"/>
</dbReference>
<dbReference type="Gene3D" id="3.60.15.10">
    <property type="entry name" value="Ribonuclease Z/Hydroxyacylglutathione hydrolase-like"/>
    <property type="match status" value="1"/>
</dbReference>
<accession>A0A1F6CRJ0</accession>
<dbReference type="SUPFAM" id="SSF56281">
    <property type="entry name" value="Metallo-hydrolase/oxidoreductase"/>
    <property type="match status" value="1"/>
</dbReference>
<dbReference type="AlphaFoldDB" id="A0A1F6CRJ0"/>
<dbReference type="InterPro" id="IPR036866">
    <property type="entry name" value="RibonucZ/Hydroxyglut_hydro"/>
</dbReference>
<evidence type="ECO:0000259" key="3">
    <source>
        <dbReference type="PROSITE" id="PS50110"/>
    </source>
</evidence>
<organism evidence="4 5">
    <name type="scientific">Handelsmanbacteria sp. (strain RIFCSPLOWO2_12_FULL_64_10)</name>
    <dbReference type="NCBI Taxonomy" id="1817868"/>
    <lineage>
        <taxon>Bacteria</taxon>
        <taxon>Candidatus Handelsmaniibacteriota</taxon>
    </lineage>
</organism>
<evidence type="ECO:0000313" key="4">
    <source>
        <dbReference type="EMBL" id="OGG51763.1"/>
    </source>
</evidence>
<dbReference type="InterPro" id="IPR001789">
    <property type="entry name" value="Sig_transdc_resp-reg_receiver"/>
</dbReference>
<evidence type="ECO:0000256" key="2">
    <source>
        <dbReference type="PROSITE-ProRule" id="PRU00169"/>
    </source>
</evidence>
<dbReference type="PANTHER" id="PTHR44591:SF3">
    <property type="entry name" value="RESPONSE REGULATORY DOMAIN-CONTAINING PROTEIN"/>
    <property type="match status" value="1"/>
</dbReference>
<dbReference type="PROSITE" id="PS50110">
    <property type="entry name" value="RESPONSE_REGULATORY"/>
    <property type="match status" value="1"/>
</dbReference>
<dbReference type="EMBL" id="MFKF01000171">
    <property type="protein sequence ID" value="OGG51763.1"/>
    <property type="molecule type" value="Genomic_DNA"/>
</dbReference>
<dbReference type="InterPro" id="IPR050595">
    <property type="entry name" value="Bact_response_regulator"/>
</dbReference>
<gene>
    <name evidence="4" type="ORF">A3F84_24265</name>
</gene>
<dbReference type="PANTHER" id="PTHR44591">
    <property type="entry name" value="STRESS RESPONSE REGULATOR PROTEIN 1"/>
    <property type="match status" value="1"/>
</dbReference>
<dbReference type="SUPFAM" id="SSF52172">
    <property type="entry name" value="CheY-like"/>
    <property type="match status" value="1"/>
</dbReference>
<feature type="domain" description="Response regulatory" evidence="3">
    <location>
        <begin position="10"/>
        <end position="126"/>
    </location>
</feature>
<dbReference type="InterPro" id="IPR001279">
    <property type="entry name" value="Metallo-B-lactamas"/>
</dbReference>
<dbReference type="GO" id="GO:0000160">
    <property type="term" value="P:phosphorelay signal transduction system"/>
    <property type="evidence" value="ECO:0007669"/>
    <property type="project" value="InterPro"/>
</dbReference>
<protein>
    <submittedName>
        <fullName evidence="4">Phytochrome sensor protein</fullName>
    </submittedName>
</protein>
<dbReference type="CDD" id="cd07715">
    <property type="entry name" value="TaR3-like_MBL-fold"/>
    <property type="match status" value="1"/>
</dbReference>
<feature type="modified residue" description="4-aspartylphosphate" evidence="2">
    <location>
        <position position="59"/>
    </location>
</feature>
<evidence type="ECO:0000256" key="1">
    <source>
        <dbReference type="ARBA" id="ARBA00022553"/>
    </source>
</evidence>
<reference evidence="4 5" key="1">
    <citation type="journal article" date="2016" name="Nat. Commun.">
        <title>Thousands of microbial genomes shed light on interconnected biogeochemical processes in an aquifer system.</title>
        <authorList>
            <person name="Anantharaman K."/>
            <person name="Brown C.T."/>
            <person name="Hug L.A."/>
            <person name="Sharon I."/>
            <person name="Castelle C.J."/>
            <person name="Probst A.J."/>
            <person name="Thomas B.C."/>
            <person name="Singh A."/>
            <person name="Wilkins M.J."/>
            <person name="Karaoz U."/>
            <person name="Brodie E.L."/>
            <person name="Williams K.H."/>
            <person name="Hubbard S.S."/>
            <person name="Banfield J.F."/>
        </authorList>
    </citation>
    <scope>NUCLEOTIDE SEQUENCE [LARGE SCALE GENOMIC DNA]</scope>
    <source>
        <strain evidence="5">RIFCSPLOWO2_12_FULL_64_10</strain>
    </source>
</reference>
<proteinExistence type="predicted"/>
<dbReference type="InterPro" id="IPR011006">
    <property type="entry name" value="CheY-like_superfamily"/>
</dbReference>
<comment type="caution">
    <text evidence="4">The sequence shown here is derived from an EMBL/GenBank/DDBJ whole genome shotgun (WGS) entry which is preliminary data.</text>
</comment>
<dbReference type="SMART" id="SM00849">
    <property type="entry name" value="Lactamase_B"/>
    <property type="match status" value="1"/>
</dbReference>
<sequence>MMNSAESRPRVLVAEDVEENALITTALLEREGFEVAVAQDGELCLEKARSFRPDLIILDLMLPKLHGLQVLKRLKSDPETRAIGVIICTGKTYKTEVHQAKELGAVDFISKPFREQDLLRAMERFFSTSAAAPSEERFEQAPAPLSEGVFRPKIQTDHGVLRLWGTRGSIPVCGPRFMRHGGNTTCLEVDYGDERIIFDAGTGIRDLGLSFVSGKPRKIHLFITHTHWDHIQGFPFFAPAYVPGYDITIYASPNIDKDLKSIFEGQLDRAYFPVQLEDMRANLTFKYLGDEPIQIGDMTVSWEYTLHPSPTVGYKVQIKGKKLAFIPDNEFLKGYLDAPDLVTRNHEAVAVHRKLIDFLLDIDVLIHEAQYTNEEYINKVGWGHTSLSNACALVRLTCPRKWIVIHHDPLHDDDFLQEKLNLTQQILWGLESYTVVVHAHDGMVRYL</sequence>
<dbReference type="Proteomes" id="UP000178606">
    <property type="component" value="Unassembled WGS sequence"/>
</dbReference>
<dbReference type="Pfam" id="PF12706">
    <property type="entry name" value="Lactamase_B_2"/>
    <property type="match status" value="1"/>
</dbReference>
<dbReference type="Pfam" id="PF00072">
    <property type="entry name" value="Response_reg"/>
    <property type="match status" value="1"/>
</dbReference>